<sequence>MEQVSRSHMNDAVFLEGAVARYKGFLHLIQRNWEKSARCLCVPTYDIDLIWHSQQLQPVSYCKDLEATLGNILEHDDTDSDGTKGTKLDDGFIETTKQWEDTFGSRYWMAGSMYRGNAPSPLAINLSQFGNLKEKIALSNENQDIIQLRRKIIVEIMLEIVGVKDLPHGHKGSLFVTISKKKRETFLNMKRSLSILSDTREKQVAVFQCVPRGHLVLELMSSTPSRPAITRPVRKLGTASITLKDLVNSDSQLSSEKWFDLLSNSVPADSKPVSLRIAFSFTPPIPAPYMLHMVQTRPFSNSCFPLVPATYQHFKSSSFRDEADHDVISMQIRDSLKEEARNNCQSRKEAIGVTPFGETHVLPESAGTGWFLMNSHWWSHVQRNLMKMAMHLGLKETERRRWLWKYPRHYARIIKSQVIVFRGRKLGYEINDGKKQKNEQHFMTAVEFSMEDPYGKAVALLNFKSGIIGVYQQLGLKQASILNHIISLNYH</sequence>
<evidence type="ECO:0000313" key="4">
    <source>
        <dbReference type="RefSeq" id="XP_022765938.1"/>
    </source>
</evidence>
<dbReference type="InterPro" id="IPR009836">
    <property type="entry name" value="GRDP-like"/>
</dbReference>
<feature type="domain" description="GRPD C-terminal" evidence="2">
    <location>
        <begin position="321"/>
        <end position="469"/>
    </location>
</feature>
<dbReference type="Pfam" id="PF25335">
    <property type="entry name" value="GRDP_C"/>
    <property type="match status" value="1"/>
</dbReference>
<dbReference type="InterPro" id="IPR057518">
    <property type="entry name" value="GRDP_C"/>
</dbReference>
<protein>
    <submittedName>
        <fullName evidence="4">Glycine-rich domain-containing protein 1-like</fullName>
    </submittedName>
</protein>
<dbReference type="PANTHER" id="PTHR34365">
    <property type="entry name" value="ENOLASE (DUF1399)"/>
    <property type="match status" value="1"/>
</dbReference>
<gene>
    <name evidence="4" type="primary">LOC111310807</name>
</gene>
<proteinExistence type="predicted"/>
<dbReference type="InterPro" id="IPR057458">
    <property type="entry name" value="GRDP_C2"/>
</dbReference>
<dbReference type="Pfam" id="PF07173">
    <property type="entry name" value="GRDP-like"/>
    <property type="match status" value="1"/>
</dbReference>
<dbReference type="GeneID" id="111310807"/>
<evidence type="ECO:0000259" key="2">
    <source>
        <dbReference type="Pfam" id="PF25335"/>
    </source>
</evidence>
<dbReference type="RefSeq" id="XP_022765938.1">
    <property type="nucleotide sequence ID" value="XM_022910203.1"/>
</dbReference>
<dbReference type="Pfam" id="PF25334">
    <property type="entry name" value="C2_GRDP"/>
    <property type="match status" value="1"/>
</dbReference>
<dbReference type="AlphaFoldDB" id="A0A6P6AM95"/>
<name>A0A6P6AM95_DURZI</name>
<keyword evidence="3" id="KW-1185">Reference proteome</keyword>
<feature type="domain" description="GRDP C2" evidence="1">
    <location>
        <begin position="152"/>
        <end position="283"/>
    </location>
</feature>
<evidence type="ECO:0000313" key="3">
    <source>
        <dbReference type="Proteomes" id="UP000515121"/>
    </source>
</evidence>
<dbReference type="PANTHER" id="PTHR34365:SF15">
    <property type="entry name" value="GLYCINE-RICH DOMAIN-CONTAINING PROTEIN 1"/>
    <property type="match status" value="1"/>
</dbReference>
<evidence type="ECO:0000259" key="1">
    <source>
        <dbReference type="Pfam" id="PF25334"/>
    </source>
</evidence>
<reference evidence="4" key="1">
    <citation type="submission" date="2025-08" db="UniProtKB">
        <authorList>
            <consortium name="RefSeq"/>
        </authorList>
    </citation>
    <scope>IDENTIFICATION</scope>
    <source>
        <tissue evidence="4">Fruit stalk</tissue>
    </source>
</reference>
<accession>A0A6P6AM95</accession>
<dbReference type="Proteomes" id="UP000515121">
    <property type="component" value="Unplaced"/>
</dbReference>
<dbReference type="KEGG" id="dzi:111310807"/>
<organism evidence="3 4">
    <name type="scientific">Durio zibethinus</name>
    <name type="common">Durian</name>
    <dbReference type="NCBI Taxonomy" id="66656"/>
    <lineage>
        <taxon>Eukaryota</taxon>
        <taxon>Viridiplantae</taxon>
        <taxon>Streptophyta</taxon>
        <taxon>Embryophyta</taxon>
        <taxon>Tracheophyta</taxon>
        <taxon>Spermatophyta</taxon>
        <taxon>Magnoliopsida</taxon>
        <taxon>eudicotyledons</taxon>
        <taxon>Gunneridae</taxon>
        <taxon>Pentapetalae</taxon>
        <taxon>rosids</taxon>
        <taxon>malvids</taxon>
        <taxon>Malvales</taxon>
        <taxon>Malvaceae</taxon>
        <taxon>Helicteroideae</taxon>
        <taxon>Durio</taxon>
    </lineage>
</organism>
<dbReference type="OrthoDB" id="2684236at2759"/>